<proteinExistence type="predicted"/>
<organism evidence="1 2">
    <name type="scientific">Paraferrimonas sedimenticola</name>
    <dbReference type="NCBI Taxonomy" id="375674"/>
    <lineage>
        <taxon>Bacteria</taxon>
        <taxon>Pseudomonadati</taxon>
        <taxon>Pseudomonadota</taxon>
        <taxon>Gammaproteobacteria</taxon>
        <taxon>Alteromonadales</taxon>
        <taxon>Ferrimonadaceae</taxon>
        <taxon>Paraferrimonas</taxon>
    </lineage>
</organism>
<name>A0AA37RQY1_9GAMM</name>
<evidence type="ECO:0000313" key="2">
    <source>
        <dbReference type="Proteomes" id="UP001161422"/>
    </source>
</evidence>
<dbReference type="EMBL" id="BSNC01000001">
    <property type="protein sequence ID" value="GLP95003.1"/>
    <property type="molecule type" value="Genomic_DNA"/>
</dbReference>
<gene>
    <name evidence="1" type="ORF">GCM10007895_03090</name>
</gene>
<dbReference type="AlphaFoldDB" id="A0AA37RQY1"/>
<sequence>MKSIYRASIATAILLAMPGCKSTEHAAEANMPLASTEKVIEFSNELGNVDLYEVNRQLQEAILKYSSYRPYGPKKLTMGYSNTYNKGIKVRTSSNKVTVDYASSMKDNGRKFTSYKTAEMTVSGENNDGKFKVTIKSPNSINVHTGKAFVFPINHLDSNENIAKDLAQIHASLDKIIIEKNSNFKHESVSDYGVDSVISNFERKYSVQNVRSNIANGKAISFRNSINGSLVTIEVSPYRNGSIAVSRHSIPYTLFADGTASTTKAELESLADRIYKEIDSVVKS</sequence>
<protein>
    <submittedName>
        <fullName evidence="1">Uncharacterized protein</fullName>
    </submittedName>
</protein>
<accession>A0AA37RQY1</accession>
<keyword evidence="2" id="KW-1185">Reference proteome</keyword>
<reference evidence="1" key="2">
    <citation type="submission" date="2023-01" db="EMBL/GenBank/DDBJ databases">
        <title>Draft genome sequence of Paraferrimonas sedimenticola strain NBRC 101628.</title>
        <authorList>
            <person name="Sun Q."/>
            <person name="Mori K."/>
        </authorList>
    </citation>
    <scope>NUCLEOTIDE SEQUENCE</scope>
    <source>
        <strain evidence="1">NBRC 101628</strain>
    </source>
</reference>
<dbReference type="RefSeq" id="WP_095505960.1">
    <property type="nucleotide sequence ID" value="NZ_BSNC01000001.1"/>
</dbReference>
<dbReference type="Proteomes" id="UP001161422">
    <property type="component" value="Unassembled WGS sequence"/>
</dbReference>
<evidence type="ECO:0000313" key="1">
    <source>
        <dbReference type="EMBL" id="GLP95003.1"/>
    </source>
</evidence>
<reference evidence="1" key="1">
    <citation type="journal article" date="2014" name="Int. J. Syst. Evol. Microbiol.">
        <title>Complete genome sequence of Corynebacterium casei LMG S-19264T (=DSM 44701T), isolated from a smear-ripened cheese.</title>
        <authorList>
            <consortium name="US DOE Joint Genome Institute (JGI-PGF)"/>
            <person name="Walter F."/>
            <person name="Albersmeier A."/>
            <person name="Kalinowski J."/>
            <person name="Ruckert C."/>
        </authorList>
    </citation>
    <scope>NUCLEOTIDE SEQUENCE</scope>
    <source>
        <strain evidence="1">NBRC 101628</strain>
    </source>
</reference>
<comment type="caution">
    <text evidence="1">The sequence shown here is derived from an EMBL/GenBank/DDBJ whole genome shotgun (WGS) entry which is preliminary data.</text>
</comment>